<dbReference type="GO" id="GO:0140741">
    <property type="term" value="F:tRNA-uracil-4 sulfurtransferase activity"/>
    <property type="evidence" value="ECO:0007669"/>
    <property type="project" value="UniProtKB-EC"/>
</dbReference>
<evidence type="ECO:0000259" key="20">
    <source>
        <dbReference type="PROSITE" id="PS51165"/>
    </source>
</evidence>
<keyword evidence="3 19" id="KW-0963">Cytoplasm</keyword>
<feature type="domain" description="THUMP" evidence="20">
    <location>
        <begin position="59"/>
        <end position="161"/>
    </location>
</feature>
<dbReference type="CDD" id="cd01712">
    <property type="entry name" value="PPase_ThiI"/>
    <property type="match status" value="1"/>
</dbReference>
<dbReference type="Gene3D" id="3.40.50.620">
    <property type="entry name" value="HUPs"/>
    <property type="match status" value="1"/>
</dbReference>
<reference evidence="21" key="2">
    <citation type="submission" date="2021-04" db="EMBL/GenBank/DDBJ databases">
        <authorList>
            <person name="Gilroy R."/>
        </authorList>
    </citation>
    <scope>NUCLEOTIDE SEQUENCE</scope>
    <source>
        <strain evidence="21">26628</strain>
    </source>
</reference>
<protein>
    <recommendedName>
        <fullName evidence="15 19">Probable tRNA sulfurtransferase</fullName>
        <ecNumber evidence="14 19">2.8.1.4</ecNumber>
    </recommendedName>
    <alternativeName>
        <fullName evidence="16 19">Sulfur carrier protein ThiS sulfurtransferase</fullName>
    </alternativeName>
    <alternativeName>
        <fullName evidence="17 19">Thiamine biosynthesis protein ThiI</fullName>
    </alternativeName>
    <alternativeName>
        <fullName evidence="18 19">tRNA 4-thiouridine synthase</fullName>
    </alternativeName>
</protein>
<dbReference type="SMART" id="SM00981">
    <property type="entry name" value="THUMP"/>
    <property type="match status" value="1"/>
</dbReference>
<keyword evidence="8 19" id="KW-0694">RNA-binding</keyword>
<feature type="binding site" evidence="19">
    <location>
        <position position="292"/>
    </location>
    <ligand>
        <name>ATP</name>
        <dbReference type="ChEBI" id="CHEBI:30616"/>
    </ligand>
</feature>
<dbReference type="InterPro" id="IPR049962">
    <property type="entry name" value="THUMP_ThiI"/>
</dbReference>
<dbReference type="GO" id="GO:0009228">
    <property type="term" value="P:thiamine biosynthetic process"/>
    <property type="evidence" value="ECO:0007669"/>
    <property type="project" value="UniProtKB-KW"/>
</dbReference>
<dbReference type="NCBIfam" id="TIGR00342">
    <property type="entry name" value="tRNA uracil 4-sulfurtransferase ThiI"/>
    <property type="match status" value="1"/>
</dbReference>
<dbReference type="GO" id="GO:0000049">
    <property type="term" value="F:tRNA binding"/>
    <property type="evidence" value="ECO:0007669"/>
    <property type="project" value="UniProtKB-UniRule"/>
</dbReference>
<dbReference type="InterPro" id="IPR014729">
    <property type="entry name" value="Rossmann-like_a/b/a_fold"/>
</dbReference>
<dbReference type="CDD" id="cd11716">
    <property type="entry name" value="THUMP_ThiI"/>
    <property type="match status" value="1"/>
</dbReference>
<evidence type="ECO:0000256" key="17">
    <source>
        <dbReference type="ARBA" id="ARBA00077849"/>
    </source>
</evidence>
<dbReference type="InterPro" id="IPR020536">
    <property type="entry name" value="ThiI_AANH"/>
</dbReference>
<dbReference type="EMBL" id="DXFD01000099">
    <property type="protein sequence ID" value="HIX47343.1"/>
    <property type="molecule type" value="Genomic_DNA"/>
</dbReference>
<comment type="similarity">
    <text evidence="13 19">Belongs to the ThiI family.</text>
</comment>
<dbReference type="PANTHER" id="PTHR43209">
    <property type="entry name" value="TRNA SULFURTRANSFERASE"/>
    <property type="match status" value="1"/>
</dbReference>
<dbReference type="SUPFAM" id="SSF52402">
    <property type="entry name" value="Adenine nucleotide alpha hydrolases-like"/>
    <property type="match status" value="1"/>
</dbReference>
<dbReference type="FunFam" id="3.40.50.620:FF:000053">
    <property type="entry name" value="Probable tRNA sulfurtransferase"/>
    <property type="match status" value="1"/>
</dbReference>
<sequence length="385" mass="42806">MEKVIIVRYCEIHLKGKNRGYFERVFMNNMEKALSGIRHEIHRPSGRYLVEKFDEARAEEIVERLRRVFGTHTLSVGYKVPAAMGAIWEAVLRVAPQAGTFKVQSNRADKHFPLHSMELNAQIGGRLLSERPALRVDVHAPQSTVNIDIREDGEALVFCDLIKGAGGMPVGTSGKGILLLSGGIDSPVAGHMIAKRGMKLVGLHFHSYPYTNMQAREKVEDLARILARYTGGMDLYVVRVTHIQEAIHKHCPEEMMVTLLRRFMMRIAERQAESCGAQCIITGESLGQVASQTIEGMTSSNAVVRRLPVLRPLVGFDKTEIVARAREIGTFETSILPYEDCCTVFLPKHPLIRPDLVKVERAEAALDVDALLEEAIASTELVTNG</sequence>
<evidence type="ECO:0000256" key="19">
    <source>
        <dbReference type="HAMAP-Rule" id="MF_00021"/>
    </source>
</evidence>
<evidence type="ECO:0000256" key="11">
    <source>
        <dbReference type="ARBA" id="ARBA00052330"/>
    </source>
</evidence>
<dbReference type="GO" id="GO:0009229">
    <property type="term" value="P:thiamine diphosphate biosynthetic process"/>
    <property type="evidence" value="ECO:0007669"/>
    <property type="project" value="UniProtKB-UniRule"/>
</dbReference>
<evidence type="ECO:0000256" key="3">
    <source>
        <dbReference type="ARBA" id="ARBA00022490"/>
    </source>
</evidence>
<evidence type="ECO:0000313" key="22">
    <source>
        <dbReference type="Proteomes" id="UP000824249"/>
    </source>
</evidence>
<comment type="function">
    <text evidence="12 19">Catalyzes the ATP-dependent transfer of a sulfur to tRNA to produce 4-thiouridine in position 8 of tRNAs, which functions as a near-UV photosensor. Also catalyzes the transfer of sulfur to the sulfur carrier protein ThiS, forming ThiS-thiocarboxylate. This is a step in the synthesis of thiazole, in the thiamine biosynthesis pathway. The sulfur is donated as persulfide by IscS.</text>
</comment>
<reference evidence="21" key="1">
    <citation type="journal article" date="2021" name="PeerJ">
        <title>Extensive microbial diversity within the chicken gut microbiome revealed by metagenomics and culture.</title>
        <authorList>
            <person name="Gilroy R."/>
            <person name="Ravi A."/>
            <person name="Getino M."/>
            <person name="Pursley I."/>
            <person name="Horton D.L."/>
            <person name="Alikhan N.F."/>
            <person name="Baker D."/>
            <person name="Gharbi K."/>
            <person name="Hall N."/>
            <person name="Watson M."/>
            <person name="Adriaenssens E.M."/>
            <person name="Foster-Nyarko E."/>
            <person name="Jarju S."/>
            <person name="Secka A."/>
            <person name="Antonio M."/>
            <person name="Oren A."/>
            <person name="Chaudhuri R.R."/>
            <person name="La Ragione R."/>
            <person name="Hildebrand F."/>
            <person name="Pallen M.J."/>
        </authorList>
    </citation>
    <scope>NUCLEOTIDE SEQUENCE</scope>
    <source>
        <strain evidence="21">26628</strain>
    </source>
</reference>
<feature type="binding site" evidence="19">
    <location>
        <begin position="179"/>
        <end position="180"/>
    </location>
    <ligand>
        <name>ATP</name>
        <dbReference type="ChEBI" id="CHEBI:30616"/>
    </ligand>
</feature>
<evidence type="ECO:0000256" key="18">
    <source>
        <dbReference type="ARBA" id="ARBA00080570"/>
    </source>
</evidence>
<dbReference type="GO" id="GO:0005829">
    <property type="term" value="C:cytosol"/>
    <property type="evidence" value="ECO:0007669"/>
    <property type="project" value="TreeGrafter"/>
</dbReference>
<evidence type="ECO:0000256" key="7">
    <source>
        <dbReference type="ARBA" id="ARBA00022840"/>
    </source>
</evidence>
<name>A0A9D1VV22_9FIRM</name>
<evidence type="ECO:0000256" key="8">
    <source>
        <dbReference type="ARBA" id="ARBA00022884"/>
    </source>
</evidence>
<organism evidence="21 22">
    <name type="scientific">Candidatus Borkfalkia faecigallinarum</name>
    <dbReference type="NCBI Taxonomy" id="2838509"/>
    <lineage>
        <taxon>Bacteria</taxon>
        <taxon>Bacillati</taxon>
        <taxon>Bacillota</taxon>
        <taxon>Clostridia</taxon>
        <taxon>Christensenellales</taxon>
        <taxon>Christensenellaceae</taxon>
        <taxon>Candidatus Borkfalkia</taxon>
    </lineage>
</organism>
<feature type="binding site" evidence="19">
    <location>
        <position position="283"/>
    </location>
    <ligand>
        <name>ATP</name>
        <dbReference type="ChEBI" id="CHEBI:30616"/>
    </ligand>
</feature>
<dbReference type="GO" id="GO:0005524">
    <property type="term" value="F:ATP binding"/>
    <property type="evidence" value="ECO:0007669"/>
    <property type="project" value="UniProtKB-UniRule"/>
</dbReference>
<dbReference type="GO" id="GO:0002937">
    <property type="term" value="P:tRNA 4-thiouridine biosynthesis"/>
    <property type="evidence" value="ECO:0007669"/>
    <property type="project" value="TreeGrafter"/>
</dbReference>
<dbReference type="SUPFAM" id="SSF143437">
    <property type="entry name" value="THUMP domain-like"/>
    <property type="match status" value="1"/>
</dbReference>
<evidence type="ECO:0000256" key="4">
    <source>
        <dbReference type="ARBA" id="ARBA00022555"/>
    </source>
</evidence>
<dbReference type="Proteomes" id="UP000824249">
    <property type="component" value="Unassembled WGS sequence"/>
</dbReference>
<comment type="catalytic activity">
    <reaction evidence="10 19">
        <text>[ThiI sulfur-carrier protein]-S-sulfanyl-L-cysteine + a uridine in tRNA + 2 reduced [2Fe-2S]-[ferredoxin] + ATP + H(+) = [ThiI sulfur-carrier protein]-L-cysteine + a 4-thiouridine in tRNA + 2 oxidized [2Fe-2S]-[ferredoxin] + AMP + diphosphate</text>
        <dbReference type="Rhea" id="RHEA:24176"/>
        <dbReference type="Rhea" id="RHEA-COMP:10000"/>
        <dbReference type="Rhea" id="RHEA-COMP:10001"/>
        <dbReference type="Rhea" id="RHEA-COMP:13337"/>
        <dbReference type="Rhea" id="RHEA-COMP:13338"/>
        <dbReference type="Rhea" id="RHEA-COMP:13339"/>
        <dbReference type="Rhea" id="RHEA-COMP:13340"/>
        <dbReference type="ChEBI" id="CHEBI:15378"/>
        <dbReference type="ChEBI" id="CHEBI:29950"/>
        <dbReference type="ChEBI" id="CHEBI:30616"/>
        <dbReference type="ChEBI" id="CHEBI:33019"/>
        <dbReference type="ChEBI" id="CHEBI:33737"/>
        <dbReference type="ChEBI" id="CHEBI:33738"/>
        <dbReference type="ChEBI" id="CHEBI:61963"/>
        <dbReference type="ChEBI" id="CHEBI:65315"/>
        <dbReference type="ChEBI" id="CHEBI:136798"/>
        <dbReference type="ChEBI" id="CHEBI:456215"/>
        <dbReference type="EC" id="2.8.1.4"/>
    </reaction>
</comment>
<dbReference type="GO" id="GO:0052837">
    <property type="term" value="P:thiazole biosynthetic process"/>
    <property type="evidence" value="ECO:0007669"/>
    <property type="project" value="TreeGrafter"/>
</dbReference>
<proteinExistence type="inferred from homology"/>
<evidence type="ECO:0000256" key="6">
    <source>
        <dbReference type="ARBA" id="ARBA00022741"/>
    </source>
</evidence>
<dbReference type="Pfam" id="PF22025">
    <property type="entry name" value="ThiI_fer"/>
    <property type="match status" value="1"/>
</dbReference>
<comment type="catalytic activity">
    <reaction evidence="11 19">
        <text>[ThiS sulfur-carrier protein]-C-terminal Gly-Gly-AMP + S-sulfanyl-L-cysteinyl-[cysteine desulfurase] + AH2 = [ThiS sulfur-carrier protein]-C-terminal-Gly-aminoethanethioate + L-cysteinyl-[cysteine desulfurase] + A + AMP + 2 H(+)</text>
        <dbReference type="Rhea" id="RHEA:43340"/>
        <dbReference type="Rhea" id="RHEA-COMP:12157"/>
        <dbReference type="Rhea" id="RHEA-COMP:12158"/>
        <dbReference type="Rhea" id="RHEA-COMP:12910"/>
        <dbReference type="Rhea" id="RHEA-COMP:19908"/>
        <dbReference type="ChEBI" id="CHEBI:13193"/>
        <dbReference type="ChEBI" id="CHEBI:15378"/>
        <dbReference type="ChEBI" id="CHEBI:17499"/>
        <dbReference type="ChEBI" id="CHEBI:29950"/>
        <dbReference type="ChEBI" id="CHEBI:61963"/>
        <dbReference type="ChEBI" id="CHEBI:90618"/>
        <dbReference type="ChEBI" id="CHEBI:232372"/>
        <dbReference type="ChEBI" id="CHEBI:456215"/>
    </reaction>
</comment>
<gene>
    <name evidence="19 21" type="primary">thiI</name>
    <name evidence="21" type="ORF">H9737_06620</name>
</gene>
<dbReference type="PANTHER" id="PTHR43209:SF1">
    <property type="entry name" value="TRNA SULFURTRANSFERASE"/>
    <property type="match status" value="1"/>
</dbReference>
<evidence type="ECO:0000256" key="9">
    <source>
        <dbReference type="ARBA" id="ARBA00022977"/>
    </source>
</evidence>
<evidence type="ECO:0000256" key="2">
    <source>
        <dbReference type="ARBA" id="ARBA00004948"/>
    </source>
</evidence>
<dbReference type="Pfam" id="PF02926">
    <property type="entry name" value="THUMP"/>
    <property type="match status" value="1"/>
</dbReference>
<evidence type="ECO:0000313" key="21">
    <source>
        <dbReference type="EMBL" id="HIX47343.1"/>
    </source>
</evidence>
<evidence type="ECO:0000256" key="1">
    <source>
        <dbReference type="ARBA" id="ARBA00004496"/>
    </source>
</evidence>
<accession>A0A9D1VV22</accession>
<dbReference type="GO" id="GO:0004810">
    <property type="term" value="F:CCA tRNA nucleotidyltransferase activity"/>
    <property type="evidence" value="ECO:0007669"/>
    <property type="project" value="InterPro"/>
</dbReference>
<dbReference type="InterPro" id="IPR050102">
    <property type="entry name" value="tRNA_sulfurtransferase_ThiI"/>
</dbReference>
<keyword evidence="4 19" id="KW-0820">tRNA-binding</keyword>
<evidence type="ECO:0000256" key="15">
    <source>
        <dbReference type="ARBA" id="ARBA00071867"/>
    </source>
</evidence>
<evidence type="ECO:0000256" key="12">
    <source>
        <dbReference type="ARBA" id="ARBA00058382"/>
    </source>
</evidence>
<dbReference type="AlphaFoldDB" id="A0A9D1VV22"/>
<dbReference type="EC" id="2.8.1.4" evidence="14 19"/>
<dbReference type="InterPro" id="IPR049961">
    <property type="entry name" value="ThiI_N"/>
</dbReference>
<dbReference type="InterPro" id="IPR054173">
    <property type="entry name" value="ThiI_fer"/>
</dbReference>
<dbReference type="PROSITE" id="PS51165">
    <property type="entry name" value="THUMP"/>
    <property type="match status" value="1"/>
</dbReference>
<evidence type="ECO:0000256" key="10">
    <source>
        <dbReference type="ARBA" id="ARBA00050570"/>
    </source>
</evidence>
<comment type="caution">
    <text evidence="21">The sequence shown here is derived from an EMBL/GenBank/DDBJ whole genome shotgun (WGS) entry which is preliminary data.</text>
</comment>
<dbReference type="InterPro" id="IPR003720">
    <property type="entry name" value="tRNA_STrfase"/>
</dbReference>
<dbReference type="InterPro" id="IPR004114">
    <property type="entry name" value="THUMP_dom"/>
</dbReference>
<dbReference type="Pfam" id="PF02568">
    <property type="entry name" value="ThiI"/>
    <property type="match status" value="1"/>
</dbReference>
<dbReference type="Gene3D" id="3.30.2130.30">
    <property type="match status" value="1"/>
</dbReference>
<evidence type="ECO:0000256" key="13">
    <source>
        <dbReference type="ARBA" id="ARBA00061472"/>
    </source>
</evidence>
<feature type="binding site" evidence="19">
    <location>
        <begin position="204"/>
        <end position="205"/>
    </location>
    <ligand>
        <name>ATP</name>
        <dbReference type="ChEBI" id="CHEBI:30616"/>
    </ligand>
</feature>
<keyword evidence="6 19" id="KW-0547">Nucleotide-binding</keyword>
<comment type="subcellular location">
    <subcellularLocation>
        <location evidence="1 19">Cytoplasm</location>
    </subcellularLocation>
</comment>
<keyword evidence="9 19" id="KW-0784">Thiamine biosynthesis</keyword>
<dbReference type="HAMAP" id="MF_00021">
    <property type="entry name" value="ThiI"/>
    <property type="match status" value="1"/>
</dbReference>
<keyword evidence="5 19" id="KW-0808">Transferase</keyword>
<keyword evidence="7 19" id="KW-0067">ATP-binding</keyword>
<comment type="pathway">
    <text evidence="2 19">Cofactor biosynthesis; thiamine diphosphate biosynthesis.</text>
</comment>
<evidence type="ECO:0000256" key="5">
    <source>
        <dbReference type="ARBA" id="ARBA00022679"/>
    </source>
</evidence>
<evidence type="ECO:0000256" key="14">
    <source>
        <dbReference type="ARBA" id="ARBA00066827"/>
    </source>
</evidence>
<evidence type="ECO:0000256" key="16">
    <source>
        <dbReference type="ARBA" id="ARBA00075337"/>
    </source>
</evidence>
<feature type="binding site" evidence="19">
    <location>
        <position position="261"/>
    </location>
    <ligand>
        <name>ATP</name>
        <dbReference type="ChEBI" id="CHEBI:30616"/>
    </ligand>
</feature>